<dbReference type="PANTHER" id="PTHR13793:SF92">
    <property type="entry name" value="HISTONE-LYSINE N-METHYLTRANSFERASE ATX3"/>
    <property type="match status" value="1"/>
</dbReference>
<dbReference type="SMART" id="SM00293">
    <property type="entry name" value="PWWP"/>
    <property type="match status" value="1"/>
</dbReference>
<dbReference type="SMART" id="SM00508">
    <property type="entry name" value="PostSET"/>
    <property type="match status" value="1"/>
</dbReference>
<evidence type="ECO:0000259" key="16">
    <source>
        <dbReference type="PROSITE" id="PS50812"/>
    </source>
</evidence>
<dbReference type="InterPro" id="IPR034732">
    <property type="entry name" value="EPHD"/>
</dbReference>
<dbReference type="CDD" id="cd15663">
    <property type="entry name" value="ePHD_ATX3_4_5_like"/>
    <property type="match status" value="1"/>
</dbReference>
<comment type="subcellular location">
    <subcellularLocation>
        <location evidence="1">Nucleus</location>
    </subcellularLocation>
</comment>
<dbReference type="GO" id="GO:0008270">
    <property type="term" value="F:zinc ion binding"/>
    <property type="evidence" value="ECO:0007669"/>
    <property type="project" value="UniProtKB-KW"/>
</dbReference>
<dbReference type="FunFam" id="2.170.270.10:FF:000058">
    <property type="entry name" value="Histone-lysine N-methyltransferase"/>
    <property type="match status" value="1"/>
</dbReference>
<evidence type="ECO:0000256" key="1">
    <source>
        <dbReference type="ARBA" id="ARBA00004123"/>
    </source>
</evidence>
<evidence type="ECO:0000256" key="6">
    <source>
        <dbReference type="ARBA" id="ARBA00022737"/>
    </source>
</evidence>
<dbReference type="CDD" id="cd15495">
    <property type="entry name" value="PHD_ATX3_4_5_like"/>
    <property type="match status" value="1"/>
</dbReference>
<feature type="domain" description="PHD-type" evidence="18">
    <location>
        <begin position="675"/>
        <end position="790"/>
    </location>
</feature>
<keyword evidence="8" id="KW-0862">Zinc</keyword>
<evidence type="ECO:0000313" key="19">
    <source>
        <dbReference type="EMBL" id="EEF39069.1"/>
    </source>
</evidence>
<dbReference type="InterPro" id="IPR001965">
    <property type="entry name" value="Znf_PHD"/>
</dbReference>
<dbReference type="FunCoup" id="B9SBI4">
    <property type="interactions" value="37"/>
</dbReference>
<keyword evidence="9" id="KW-0156">Chromatin regulator</keyword>
<dbReference type="FunFam" id="3.30.40.10:FF:000464">
    <property type="entry name" value="Histone-lysine N-methyltransferase"/>
    <property type="match status" value="1"/>
</dbReference>
<evidence type="ECO:0000256" key="2">
    <source>
        <dbReference type="ARBA" id="ARBA00022603"/>
    </source>
</evidence>
<evidence type="ECO:0000256" key="10">
    <source>
        <dbReference type="ARBA" id="ARBA00023242"/>
    </source>
</evidence>
<evidence type="ECO:0000256" key="11">
    <source>
        <dbReference type="ARBA" id="ARBA00052314"/>
    </source>
</evidence>
<dbReference type="Pfam" id="PF13832">
    <property type="entry name" value="zf-HC5HC2H_2"/>
    <property type="match status" value="1"/>
</dbReference>
<evidence type="ECO:0000313" key="20">
    <source>
        <dbReference type="Proteomes" id="UP000008311"/>
    </source>
</evidence>
<dbReference type="Gene3D" id="3.30.40.10">
    <property type="entry name" value="Zinc/RING finger domain, C3HC4 (zinc finger)"/>
    <property type="match status" value="3"/>
</dbReference>
<dbReference type="InterPro" id="IPR041955">
    <property type="entry name" value="ATX3/4/5_ePHD"/>
</dbReference>
<dbReference type="GO" id="GO:0032259">
    <property type="term" value="P:methylation"/>
    <property type="evidence" value="ECO:0007669"/>
    <property type="project" value="UniProtKB-KW"/>
</dbReference>
<organism evidence="19 20">
    <name type="scientific">Ricinus communis</name>
    <name type="common">Castor bean</name>
    <dbReference type="NCBI Taxonomy" id="3988"/>
    <lineage>
        <taxon>Eukaryota</taxon>
        <taxon>Viridiplantae</taxon>
        <taxon>Streptophyta</taxon>
        <taxon>Embryophyta</taxon>
        <taxon>Tracheophyta</taxon>
        <taxon>Spermatophyta</taxon>
        <taxon>Magnoliopsida</taxon>
        <taxon>eudicotyledons</taxon>
        <taxon>Gunneridae</taxon>
        <taxon>Pentapetalae</taxon>
        <taxon>rosids</taxon>
        <taxon>fabids</taxon>
        <taxon>Malpighiales</taxon>
        <taxon>Euphorbiaceae</taxon>
        <taxon>Acalyphoideae</taxon>
        <taxon>Acalypheae</taxon>
        <taxon>Ricinus</taxon>
    </lineage>
</organism>
<name>B9SBI4_RICCO</name>
<keyword evidence="5" id="KW-0479">Metal-binding</keyword>
<evidence type="ECO:0000256" key="4">
    <source>
        <dbReference type="ARBA" id="ARBA00022691"/>
    </source>
</evidence>
<evidence type="ECO:0000259" key="14">
    <source>
        <dbReference type="PROSITE" id="PS50016"/>
    </source>
</evidence>
<gene>
    <name evidence="19" type="ORF">RCOM_0718450</name>
</gene>
<dbReference type="Pfam" id="PF00856">
    <property type="entry name" value="SET"/>
    <property type="match status" value="1"/>
</dbReference>
<reference evidence="20" key="1">
    <citation type="journal article" date="2010" name="Nat. Biotechnol.">
        <title>Draft genome sequence of the oilseed species Ricinus communis.</title>
        <authorList>
            <person name="Chan A.P."/>
            <person name="Crabtree J."/>
            <person name="Zhao Q."/>
            <person name="Lorenzi H."/>
            <person name="Orvis J."/>
            <person name="Puiu D."/>
            <person name="Melake-Berhan A."/>
            <person name="Jones K.M."/>
            <person name="Redman J."/>
            <person name="Chen G."/>
            <person name="Cahoon E.B."/>
            <person name="Gedil M."/>
            <person name="Stanke M."/>
            <person name="Haas B.J."/>
            <person name="Wortman J.R."/>
            <person name="Fraser-Liggett C.M."/>
            <person name="Ravel J."/>
            <person name="Rabinowicz P.D."/>
        </authorList>
    </citation>
    <scope>NUCLEOTIDE SEQUENCE [LARGE SCALE GENOMIC DNA]</scope>
    <source>
        <strain evidence="20">cv. Hale</strain>
    </source>
</reference>
<dbReference type="InterPro" id="IPR050701">
    <property type="entry name" value="Histone_Mod_Regulator"/>
</dbReference>
<dbReference type="InterPro" id="IPR000313">
    <property type="entry name" value="PWWP_dom"/>
</dbReference>
<dbReference type="SMART" id="SM00317">
    <property type="entry name" value="SET"/>
    <property type="match status" value="1"/>
</dbReference>
<evidence type="ECO:0000259" key="18">
    <source>
        <dbReference type="PROSITE" id="PS51805"/>
    </source>
</evidence>
<dbReference type="InterPro" id="IPR013083">
    <property type="entry name" value="Znf_RING/FYVE/PHD"/>
</dbReference>
<dbReference type="GO" id="GO:0048188">
    <property type="term" value="C:Set1C/COMPASS complex"/>
    <property type="evidence" value="ECO:0007669"/>
    <property type="project" value="UniProtKB-ARBA"/>
</dbReference>
<keyword evidence="2 19" id="KW-0489">Methyltransferase</keyword>
<dbReference type="PROSITE" id="PS51566">
    <property type="entry name" value="SAM_MT43_TRX_MLL"/>
    <property type="match status" value="1"/>
</dbReference>
<dbReference type="SUPFAM" id="SSF82199">
    <property type="entry name" value="SET domain"/>
    <property type="match status" value="1"/>
</dbReference>
<keyword evidence="10" id="KW-0539">Nucleus</keyword>
<accession>B9SBI4</accession>
<dbReference type="InterPro" id="IPR025780">
    <property type="entry name" value="Hist-Lys_N-MeTrfase_ATX"/>
</dbReference>
<evidence type="ECO:0000256" key="8">
    <source>
        <dbReference type="ARBA" id="ARBA00022833"/>
    </source>
</evidence>
<dbReference type="SUPFAM" id="SSF63748">
    <property type="entry name" value="Tudor/PWWP/MBT"/>
    <property type="match status" value="1"/>
</dbReference>
<keyword evidence="4" id="KW-0949">S-adenosyl-L-methionine</keyword>
<keyword evidence="20" id="KW-1185">Reference proteome</keyword>
<evidence type="ECO:0000259" key="17">
    <source>
        <dbReference type="PROSITE" id="PS50868"/>
    </source>
</evidence>
<dbReference type="Gene3D" id="3.10.390.10">
    <property type="entry name" value="SAND domain-like"/>
    <property type="match status" value="1"/>
</dbReference>
<dbReference type="InterPro" id="IPR001214">
    <property type="entry name" value="SET_dom"/>
</dbReference>
<dbReference type="InterPro" id="IPR011011">
    <property type="entry name" value="Znf_FYVE_PHD"/>
</dbReference>
<dbReference type="EMBL" id="EQ973914">
    <property type="protein sequence ID" value="EEF39069.1"/>
    <property type="molecule type" value="Genomic_DNA"/>
</dbReference>
<dbReference type="GO" id="GO:0042054">
    <property type="term" value="F:histone methyltransferase activity"/>
    <property type="evidence" value="ECO:0007669"/>
    <property type="project" value="RHEA"/>
</dbReference>
<dbReference type="PROSITE" id="PS51805">
    <property type="entry name" value="EPHD"/>
    <property type="match status" value="1"/>
</dbReference>
<evidence type="ECO:0000256" key="13">
    <source>
        <dbReference type="PROSITE-ProRule" id="PRU00146"/>
    </source>
</evidence>
<dbReference type="InterPro" id="IPR003616">
    <property type="entry name" value="Post-SET_dom"/>
</dbReference>
<protein>
    <submittedName>
        <fullName evidence="19">Trithorax, putative</fullName>
        <ecNumber evidence="19">2.1.1.43</ecNumber>
    </submittedName>
</protein>
<dbReference type="InterPro" id="IPR019787">
    <property type="entry name" value="Znf_PHD-finger"/>
</dbReference>
<evidence type="ECO:0000256" key="12">
    <source>
        <dbReference type="ARBA" id="ARBA00054897"/>
    </source>
</evidence>
<dbReference type="CDD" id="cd20143">
    <property type="entry name" value="PWWP_AtATX3-like"/>
    <property type="match status" value="1"/>
</dbReference>
<dbReference type="CDD" id="cd10518">
    <property type="entry name" value="SET_SETD1-like"/>
    <property type="match status" value="1"/>
</dbReference>
<dbReference type="Gene3D" id="2.170.270.10">
    <property type="entry name" value="SET domain"/>
    <property type="match status" value="1"/>
</dbReference>
<dbReference type="PROSITE" id="PS50280">
    <property type="entry name" value="SET"/>
    <property type="match status" value="1"/>
</dbReference>
<dbReference type="InterPro" id="IPR019786">
    <property type="entry name" value="Zinc_finger_PHD-type_CS"/>
</dbReference>
<dbReference type="AlphaFoldDB" id="B9SBI4"/>
<dbReference type="PROSITE" id="PS50868">
    <property type="entry name" value="POST_SET"/>
    <property type="match status" value="1"/>
</dbReference>
<dbReference type="InterPro" id="IPR010919">
    <property type="entry name" value="SAND-like_dom_sf"/>
</dbReference>
<dbReference type="SMART" id="SM00249">
    <property type="entry name" value="PHD"/>
    <property type="match status" value="3"/>
</dbReference>
<dbReference type="STRING" id="3988.B9SBI4"/>
<feature type="domain" description="Post-SET" evidence="17">
    <location>
        <begin position="1041"/>
        <end position="1057"/>
    </location>
</feature>
<dbReference type="Gene3D" id="2.30.30.140">
    <property type="match status" value="1"/>
</dbReference>
<evidence type="ECO:0000259" key="15">
    <source>
        <dbReference type="PROSITE" id="PS50280"/>
    </source>
</evidence>
<keyword evidence="3 19" id="KW-0808">Transferase</keyword>
<dbReference type="GO" id="GO:0006357">
    <property type="term" value="P:regulation of transcription by RNA polymerase II"/>
    <property type="evidence" value="ECO:0000318"/>
    <property type="project" value="GO_Central"/>
</dbReference>
<sequence>MIVKKTMKVEMPNLKRCKVKKPSISEYEEEDYECLLIPKKRKTNGFDSYSIGMYTEIDDYSSGSGSWIGEGSYWAGEVQSNSKRLKRPPVSRSSRGRLQMLPSRFSDSVVDMWKNEECRAGDTDFSLEDDADGFVEDKEDFINVKRCRYTEKEFVKNKFGFGSCNSNSYSFYEEEGNGGIGGVGFNNFQYKNYNVNNLRSHDYVPGFRYSGAQKLRSEGAGNKKKKDVYKPEDFALGDLVWAKCGKRYPWWPGIVIDPILEAPEAVLSCCLPGALCVMFYGYSKNGTRRDYAWVKQGMLFPFAEFMDRFQGQTQLYNCKMSDFQMALEEAILAENGFLETRVSAAHMALSEANLNGFQEASGSSQDQEFYGQYQASIPRNYFSRILLFLNASYKDMRCCDSCNLILPCKTIKRKASVFQTELICKHCAKLRKSKQYCGICKKIWHHSDGGNWVCCDGCNVWVHAECDNISRKLFKDLENFDYYCPDCRVKFKFDSNYFERIKLHVKSIVNNGQATPPDEITVVCNGMEGTYIPKLHLIVCKCGSCGSRKQTPSEWERHTGCRAKKWKHSVKVKDTMLPLEKWLLQIAEYNTHGVDTLILDKQKLLAFLQEKYDPVYAKWTTERCAVCRWVEDWDVNKIIICNRCQIAVHQECYGVKNIQDLTSWVCRACETPDVMRECCLCPVKGGALKPSDIEMLWVHVTCAWFRPEVAFLNHEKMEPATGIFRIPSTTFLKSCVICSQTHGSCIQCCKCATYFHAMCASRAGYFMELHCIEKNGIQVTKKLAYCAVHRTPSVDSVVVVRSPTGVFAARSLLQKQNGCFGGSRLISYQGMEGLPEPSTSETNEFEPLSSARCRAYKRTNKKRAEGEPIFHRLMGLRHHSLDAISSLSTHKEMDDSLVFSSFKERLCHLQKTECHRVCFGKSGIHGWGLFARRNIQEGEMVIEYRGEQVRRSIADLRESRYRLEGKDCYLFKISEEVVIDATNKGNIARLINHSCMPNCYARIMSVGDVENRIVLIAKTNVSAADELTYDYLFDPDEHDDLKVPCLCRAPNCRKFMN</sequence>
<dbReference type="EC" id="2.1.1.43" evidence="19"/>
<dbReference type="eggNOG" id="KOG1080">
    <property type="taxonomic scope" value="Eukaryota"/>
</dbReference>
<dbReference type="InterPro" id="IPR046341">
    <property type="entry name" value="SET_dom_sf"/>
</dbReference>
<feature type="domain" description="PWWP" evidence="16">
    <location>
        <begin position="236"/>
        <end position="305"/>
    </location>
</feature>
<feature type="domain" description="PHD-type" evidence="14">
    <location>
        <begin position="434"/>
        <end position="490"/>
    </location>
</feature>
<comment type="function">
    <text evidence="12">Histone methyltransferase.</text>
</comment>
<dbReference type="Proteomes" id="UP000008311">
    <property type="component" value="Unassembled WGS sequence"/>
</dbReference>
<feature type="domain" description="SET" evidence="15">
    <location>
        <begin position="915"/>
        <end position="1032"/>
    </location>
</feature>
<dbReference type="InterPro" id="IPR042011">
    <property type="entry name" value="ATX3/4/5_PHD"/>
</dbReference>
<keyword evidence="6" id="KW-0677">Repeat</keyword>
<evidence type="ECO:0000256" key="3">
    <source>
        <dbReference type="ARBA" id="ARBA00022679"/>
    </source>
</evidence>
<evidence type="ECO:0000256" key="9">
    <source>
        <dbReference type="ARBA" id="ARBA00022853"/>
    </source>
</evidence>
<dbReference type="Pfam" id="PF00855">
    <property type="entry name" value="PWWP"/>
    <property type="match status" value="1"/>
</dbReference>
<dbReference type="PROSITE" id="PS01359">
    <property type="entry name" value="ZF_PHD_1"/>
    <property type="match status" value="1"/>
</dbReference>
<dbReference type="Pfam" id="PF13831">
    <property type="entry name" value="PHD_2"/>
    <property type="match status" value="1"/>
</dbReference>
<comment type="catalytic activity">
    <reaction evidence="11">
        <text>L-lysyl-[histone] + S-adenosyl-L-methionine = N(6)-methyl-L-lysyl-[histone] + S-adenosyl-L-homocysteine + H(+)</text>
        <dbReference type="Rhea" id="RHEA:10024"/>
        <dbReference type="Rhea" id="RHEA-COMP:9845"/>
        <dbReference type="Rhea" id="RHEA-COMP:9846"/>
        <dbReference type="ChEBI" id="CHEBI:15378"/>
        <dbReference type="ChEBI" id="CHEBI:29969"/>
        <dbReference type="ChEBI" id="CHEBI:57856"/>
        <dbReference type="ChEBI" id="CHEBI:59789"/>
        <dbReference type="ChEBI" id="CHEBI:61929"/>
    </reaction>
</comment>
<dbReference type="Pfam" id="PF00628">
    <property type="entry name" value="PHD"/>
    <property type="match status" value="1"/>
</dbReference>
<feature type="domain" description="PHD-type" evidence="14">
    <location>
        <begin position="621"/>
        <end position="672"/>
    </location>
</feature>
<dbReference type="SUPFAM" id="SSF57903">
    <property type="entry name" value="FYVE/PHD zinc finger"/>
    <property type="match status" value="2"/>
</dbReference>
<dbReference type="PROSITE" id="PS50016">
    <property type="entry name" value="ZF_PHD_2"/>
    <property type="match status" value="2"/>
</dbReference>
<keyword evidence="7 13" id="KW-0863">Zinc-finger</keyword>
<dbReference type="PANTHER" id="PTHR13793">
    <property type="entry name" value="PHD FINGER PROTEINS"/>
    <property type="match status" value="1"/>
</dbReference>
<evidence type="ECO:0000256" key="5">
    <source>
        <dbReference type="ARBA" id="ARBA00022723"/>
    </source>
</evidence>
<proteinExistence type="predicted"/>
<evidence type="ECO:0000256" key="7">
    <source>
        <dbReference type="ARBA" id="ARBA00022771"/>
    </source>
</evidence>
<dbReference type="InParanoid" id="B9SBI4"/>
<dbReference type="PROSITE" id="PS50812">
    <property type="entry name" value="PWWP"/>
    <property type="match status" value="1"/>
</dbReference>